<gene>
    <name evidence="1" type="ORF">BF_0196</name>
</gene>
<evidence type="ECO:0000313" key="2">
    <source>
        <dbReference type="Proteomes" id="UP000221837"/>
    </source>
</evidence>
<accession>A0A1S6UAI1</accession>
<dbReference type="EMBL" id="KY630187">
    <property type="protein sequence ID" value="AQW88721.1"/>
    <property type="molecule type" value="Genomic_DNA"/>
</dbReference>
<dbReference type="Pfam" id="PF01981">
    <property type="entry name" value="PTH2"/>
    <property type="match status" value="1"/>
</dbReference>
<protein>
    <submittedName>
        <fullName evidence="1">Uncharacterized protein</fullName>
    </submittedName>
</protein>
<dbReference type="InterPro" id="IPR002833">
    <property type="entry name" value="PTH2"/>
</dbReference>
<dbReference type="OrthoDB" id="21966at10239"/>
<keyword evidence="2" id="KW-1185">Reference proteome</keyword>
<name>A0A1S6UAI1_9CAUD</name>
<proteinExistence type="predicted"/>
<dbReference type="GO" id="GO:0004045">
    <property type="term" value="F:peptidyl-tRNA hydrolase activity"/>
    <property type="evidence" value="ECO:0007669"/>
    <property type="project" value="InterPro"/>
</dbReference>
<organism evidence="1 2">
    <name type="scientific">Serratia phage BF</name>
    <dbReference type="NCBI Taxonomy" id="1962671"/>
    <lineage>
        <taxon>Viruses</taxon>
        <taxon>Duplodnaviria</taxon>
        <taxon>Heunggongvirae</taxon>
        <taxon>Uroviricota</taxon>
        <taxon>Caudoviricetes</taxon>
        <taxon>Eneladusvirus</taxon>
        <taxon>Eneladusvirus BF</taxon>
    </lineage>
</organism>
<dbReference type="Proteomes" id="UP000221837">
    <property type="component" value="Genome"/>
</dbReference>
<reference evidence="1" key="1">
    <citation type="submission" date="2017-02" db="EMBL/GenBank/DDBJ databases">
        <title>Genome sequence of Serratia marcescens phage BF.</title>
        <authorList>
            <person name="Casey E."/>
            <person name="Fitzgerald B."/>
            <person name="Mahony J."/>
            <person name="Lugli G."/>
            <person name="Ventura M."/>
            <person name="van Sinderen D."/>
        </authorList>
    </citation>
    <scope>NUCLEOTIDE SEQUENCE [LARGE SCALE GENOMIC DNA]</scope>
</reference>
<evidence type="ECO:0000313" key="1">
    <source>
        <dbReference type="EMBL" id="AQW88721.1"/>
    </source>
</evidence>
<sequence length="120" mass="13477">MSVHQVIIVVKDLEPMQLVRMSVRAGMEIMNQFDPTRTAYAGSHEHKNFNAWFDEWIEAGSPQNIYVADESAGLDEVEFHANLEGAPTNFIQDGSNSTILVVGPFDSARLNYYTQNCKPI</sequence>